<evidence type="ECO:0000313" key="14">
    <source>
        <dbReference type="Proteomes" id="UP000188181"/>
    </source>
</evidence>
<dbReference type="PRINTS" id="PR00131">
    <property type="entry name" value="GLHYDRLASE1"/>
</dbReference>
<keyword evidence="7 12" id="KW-0326">Glycosidase</keyword>
<dbReference type="GO" id="GO:0008422">
    <property type="term" value="F:beta-glucosidase activity"/>
    <property type="evidence" value="ECO:0007669"/>
    <property type="project" value="UniProtKB-EC"/>
</dbReference>
<evidence type="ECO:0000256" key="8">
    <source>
        <dbReference type="ARBA" id="ARBA00023326"/>
    </source>
</evidence>
<reference evidence="14" key="1">
    <citation type="submission" date="2017-02" db="EMBL/GenBank/DDBJ databases">
        <title>Comparative genomics and description of representatives of a novel lineage of planctomycetes thriving in anoxic sediments.</title>
        <authorList>
            <person name="Spring S."/>
            <person name="Bunk B."/>
            <person name="Sproer C."/>
        </authorList>
    </citation>
    <scope>NUCLEOTIDE SEQUENCE [LARGE SCALE GENOMIC DNA]</scope>
    <source>
        <strain evidence="14">SM-Chi-D1</strain>
    </source>
</reference>
<evidence type="ECO:0000256" key="6">
    <source>
        <dbReference type="ARBA" id="ARBA00023277"/>
    </source>
</evidence>
<dbReference type="AlphaFoldDB" id="A0A1Q2MDK5"/>
<evidence type="ECO:0000256" key="7">
    <source>
        <dbReference type="ARBA" id="ARBA00023295"/>
    </source>
</evidence>
<feature type="binding site" evidence="10">
    <location>
        <position position="300"/>
    </location>
    <ligand>
        <name>substrate</name>
    </ligand>
</feature>
<dbReference type="PROSITE" id="PS00653">
    <property type="entry name" value="GLYCOSYL_HYDROL_F1_2"/>
    <property type="match status" value="1"/>
</dbReference>
<name>A0A1Q2MDK5_9BACT</name>
<evidence type="ECO:0000256" key="5">
    <source>
        <dbReference type="ARBA" id="ARBA00023001"/>
    </source>
</evidence>
<evidence type="ECO:0000256" key="10">
    <source>
        <dbReference type="PIRSR" id="PIRSR617736-2"/>
    </source>
</evidence>
<evidence type="ECO:0000313" key="13">
    <source>
        <dbReference type="EMBL" id="AQQ70397.1"/>
    </source>
</evidence>
<dbReference type="GO" id="GO:0030245">
    <property type="term" value="P:cellulose catabolic process"/>
    <property type="evidence" value="ECO:0007669"/>
    <property type="project" value="UniProtKB-KW"/>
</dbReference>
<comment type="catalytic activity">
    <reaction evidence="1 12">
        <text>Hydrolysis of terminal, non-reducing beta-D-glucosyl residues with release of beta-D-glucose.</text>
        <dbReference type="EC" id="3.2.1.21"/>
    </reaction>
</comment>
<accession>A0A1Q2MDK5</accession>
<evidence type="ECO:0000256" key="12">
    <source>
        <dbReference type="RuleBase" id="RU361175"/>
    </source>
</evidence>
<comment type="similarity">
    <text evidence="2 12">Belongs to the glycosyl hydrolase 1 family.</text>
</comment>
<keyword evidence="6" id="KW-0119">Carbohydrate metabolism</keyword>
<dbReference type="Gene3D" id="3.20.20.80">
    <property type="entry name" value="Glycosidases"/>
    <property type="match status" value="1"/>
</dbReference>
<keyword evidence="5" id="KW-0136">Cellulose degradation</keyword>
<evidence type="ECO:0000256" key="1">
    <source>
        <dbReference type="ARBA" id="ARBA00000448"/>
    </source>
</evidence>
<dbReference type="InterPro" id="IPR017853">
    <property type="entry name" value="GH"/>
</dbReference>
<evidence type="ECO:0000256" key="3">
    <source>
        <dbReference type="ARBA" id="ARBA00012744"/>
    </source>
</evidence>
<dbReference type="KEGG" id="pbas:SMSP2_00745"/>
<dbReference type="PANTHER" id="PTHR10353">
    <property type="entry name" value="GLYCOSYL HYDROLASE"/>
    <property type="match status" value="1"/>
</dbReference>
<keyword evidence="8" id="KW-0624">Polysaccharide degradation</keyword>
<sequence>MAFPANFKWGTATASYQIEGAASQDGKGPSTWDMMCRKENAIFNNDTGDTTCDHYNRYEEDVEIMKQMSMQAYRFSICWSRVLPQGTGKVNEAGLDFYSRLVDKLLEDGIEPWVTLFHWDYPYHLYTRGGWLNPKSPEWFAEYTEIIVDKLSDRVSNWMTLNEPYCFLWLGHKTGNHAPGDKLGLEQVLLATHNALKSHGMAVKTIREKAKKQPNIGFAPVGKSFYPQTNSQEDIKAAYEMTYSFDSPDLWNSTWINDAVFKGCYPQDGLRVFGKSVPKFTDEDFKIISEPLDFFGFNFYRAPAVRMGDDGPEILSPKAGDPLTHFNWPLSPEGLEWAAKFHHERYKLPLVVTENGMANCDWVLSDGTVRDYQRIDYLKRYITALHRAIEAGADIRGYFVWTTMDNFEWAEGFSKRFGLVHVDYQTQKRTPKLSAWWYKKVAQTNGLHALEDGLD</sequence>
<dbReference type="InterPro" id="IPR001360">
    <property type="entry name" value="Glyco_hydro_1"/>
</dbReference>
<organism evidence="13 14">
    <name type="scientific">Limihaloglobus sulfuriphilus</name>
    <dbReference type="NCBI Taxonomy" id="1851148"/>
    <lineage>
        <taxon>Bacteria</taxon>
        <taxon>Pseudomonadati</taxon>
        <taxon>Planctomycetota</taxon>
        <taxon>Phycisphaerae</taxon>
        <taxon>Sedimentisphaerales</taxon>
        <taxon>Sedimentisphaeraceae</taxon>
        <taxon>Limihaloglobus</taxon>
    </lineage>
</organism>
<evidence type="ECO:0000256" key="4">
    <source>
        <dbReference type="ARBA" id="ARBA00022801"/>
    </source>
</evidence>
<dbReference type="EMBL" id="CP019646">
    <property type="protein sequence ID" value="AQQ70397.1"/>
    <property type="molecule type" value="Genomic_DNA"/>
</dbReference>
<proteinExistence type="inferred from homology"/>
<dbReference type="PROSITE" id="PS00572">
    <property type="entry name" value="GLYCOSYL_HYDROL_F1_1"/>
    <property type="match status" value="1"/>
</dbReference>
<dbReference type="InterPro" id="IPR017736">
    <property type="entry name" value="Glyco_hydro_1_beta-glucosidase"/>
</dbReference>
<feature type="binding site" evidence="10">
    <location>
        <position position="118"/>
    </location>
    <ligand>
        <name>substrate</name>
    </ligand>
</feature>
<protein>
    <recommendedName>
        <fullName evidence="3 12">Beta-glucosidase</fullName>
        <ecNumber evidence="3 12">3.2.1.21</ecNumber>
    </recommendedName>
</protein>
<keyword evidence="4 12" id="KW-0378">Hydrolase</keyword>
<evidence type="ECO:0000256" key="2">
    <source>
        <dbReference type="ARBA" id="ARBA00010838"/>
    </source>
</evidence>
<feature type="active site" description="Proton donor" evidence="9">
    <location>
        <position position="163"/>
    </location>
</feature>
<feature type="active site" description="Nucleophile" evidence="9 11">
    <location>
        <position position="354"/>
    </location>
</feature>
<dbReference type="GO" id="GO:0005829">
    <property type="term" value="C:cytosol"/>
    <property type="evidence" value="ECO:0007669"/>
    <property type="project" value="TreeGrafter"/>
</dbReference>
<feature type="binding site" evidence="10">
    <location>
        <begin position="408"/>
        <end position="409"/>
    </location>
    <ligand>
        <name>substrate</name>
    </ligand>
</feature>
<feature type="binding site" evidence="10">
    <location>
        <position position="17"/>
    </location>
    <ligand>
        <name>substrate</name>
    </ligand>
</feature>
<evidence type="ECO:0000256" key="11">
    <source>
        <dbReference type="PROSITE-ProRule" id="PRU10055"/>
    </source>
</evidence>
<dbReference type="STRING" id="1851148.SMSP2_00745"/>
<dbReference type="Proteomes" id="UP000188181">
    <property type="component" value="Chromosome"/>
</dbReference>
<dbReference type="InterPro" id="IPR018120">
    <property type="entry name" value="Glyco_hydro_1_AS"/>
</dbReference>
<dbReference type="SUPFAM" id="SSF51445">
    <property type="entry name" value="(Trans)glycosidases"/>
    <property type="match status" value="1"/>
</dbReference>
<evidence type="ECO:0000256" key="9">
    <source>
        <dbReference type="PIRSR" id="PIRSR617736-1"/>
    </source>
</evidence>
<gene>
    <name evidence="13" type="primary">bglA_2</name>
    <name evidence="13" type="ORF">SMSP2_00745</name>
</gene>
<feature type="binding site" evidence="10">
    <location>
        <position position="162"/>
    </location>
    <ligand>
        <name>substrate</name>
    </ligand>
</feature>
<dbReference type="InterPro" id="IPR033132">
    <property type="entry name" value="GH_1_N_CS"/>
</dbReference>
<dbReference type="NCBIfam" id="TIGR03356">
    <property type="entry name" value="BGL"/>
    <property type="match status" value="1"/>
</dbReference>
<dbReference type="OrthoDB" id="9765195at2"/>
<dbReference type="PANTHER" id="PTHR10353:SF36">
    <property type="entry name" value="LP05116P"/>
    <property type="match status" value="1"/>
</dbReference>
<feature type="binding site" evidence="10">
    <location>
        <position position="401"/>
    </location>
    <ligand>
        <name>substrate</name>
    </ligand>
</feature>
<keyword evidence="14" id="KW-1185">Reference proteome</keyword>
<dbReference type="FunFam" id="3.20.20.80:FF:000004">
    <property type="entry name" value="Beta-glucosidase 6-phospho-beta-glucosidase"/>
    <property type="match status" value="1"/>
</dbReference>
<dbReference type="EC" id="3.2.1.21" evidence="3 12"/>
<dbReference type="Pfam" id="PF00232">
    <property type="entry name" value="Glyco_hydro_1"/>
    <property type="match status" value="1"/>
</dbReference>